<dbReference type="Proteomes" id="UP000069940">
    <property type="component" value="Unassembled WGS sequence"/>
</dbReference>
<keyword evidence="7" id="KW-0695">RNA-directed DNA polymerase</keyword>
<dbReference type="Gene3D" id="1.10.340.70">
    <property type="match status" value="1"/>
</dbReference>
<dbReference type="Pfam" id="PF00078">
    <property type="entry name" value="RVT_1"/>
    <property type="match status" value="1"/>
</dbReference>
<dbReference type="SUPFAM" id="SSF53098">
    <property type="entry name" value="Ribonuclease H-like"/>
    <property type="match status" value="1"/>
</dbReference>
<dbReference type="InterPro" id="IPR011604">
    <property type="entry name" value="PDDEXK-like_dom_sf"/>
</dbReference>
<keyword evidence="4" id="KW-0540">Nuclease</keyword>
<evidence type="ECO:0000313" key="11">
    <source>
        <dbReference type="EnsemblMetazoa" id="AALFPA23_000977.P38369"/>
    </source>
</evidence>
<evidence type="ECO:0000256" key="8">
    <source>
        <dbReference type="SAM" id="Coils"/>
    </source>
</evidence>
<keyword evidence="2" id="KW-0808">Transferase</keyword>
<dbReference type="InterPro" id="IPR001584">
    <property type="entry name" value="Integrase_cat-core"/>
</dbReference>
<dbReference type="SUPFAM" id="SSF56672">
    <property type="entry name" value="DNA/RNA polymerases"/>
    <property type="match status" value="1"/>
</dbReference>
<dbReference type="InterPro" id="IPR043128">
    <property type="entry name" value="Rev_trsase/Diguanyl_cyclase"/>
</dbReference>
<dbReference type="Pfam" id="PF17921">
    <property type="entry name" value="Integrase_H2C2"/>
    <property type="match status" value="1"/>
</dbReference>
<dbReference type="InterPro" id="IPR000477">
    <property type="entry name" value="RT_dom"/>
</dbReference>
<dbReference type="InterPro" id="IPR036397">
    <property type="entry name" value="RNaseH_sf"/>
</dbReference>
<feature type="coiled-coil region" evidence="8">
    <location>
        <begin position="187"/>
        <end position="217"/>
    </location>
</feature>
<name>A0ABM1XMD4_AEDAL</name>
<dbReference type="PROSITE" id="PS50878">
    <property type="entry name" value="RT_POL"/>
    <property type="match status" value="1"/>
</dbReference>
<dbReference type="InterPro" id="IPR041373">
    <property type="entry name" value="RT_RNaseH"/>
</dbReference>
<sequence length="1003" mass="116019">MSATEDHYKKLEEILDKHEAVFTCELGRLKDVKVCLPLKEEVVLKFCKPRKVPLAFKEEVEDELDRLERTGIITAASTADVEWGNAIINPHLKDDHHPLPIIDEIFAALQGGKHFSKLGLKNAYYQLEVDEETKRLLAWSTHRGVFLMNRLPFGTKPACSVFQATLERVLQGCSGTVNYLDDVMVTGRTMEEHLQNLEHVLQRLEEAGLLLNKEKREFFKEAVDFLGHRIDKDGLHKDPGKVKAILEVEPPMNTKEVRSFVGLVNYYAKFGPNLAHHLQPLYELLKDGVDFSWNKKRQQAFEKAKKLIAGDTVLAHYYRNIPVKLYCNASNAGIGAVITHVFPDKSERPISFASRVYKKHEGNYSAIDREALAIFYGVNKFYSYLAGRHFTLVTDHKPLVGLFSTKGVPETAARRLQRWAVFLTSFDYEIQHVKGVDNTPADFLSRFPLAGAEDEAGDDSDFAENGAACFLNFLEMETRSPVERKQLVVESRRDKVVSHVVEYLKSGWPTNIPDEEIKKYYSKREELSVEEGVLLWGYRIIVPTKLRKSILMELHSAHLGIVKMKCLARSYFWWPSMDKEIEDIGKRCEMCMQLRPERNDPISPWKLTNFPGDRVHTDHFQFRGAEFLVIVDSYTFSSDEFEKYCLDRGIRHLRTTRYSPCSNGAAENAVKTVKAALTKLSSDPTSKGKSTAVLLWSFLEKYRATKHATTNESPFKLMFGREMRLRFDALKKNPSKQQHEDNSNRSQTKAVTFEVGEIVYARDYRDPKKPAWVRATVVKKLGAVLYECDAVGLKRIKRRSHQLLKYPYDDFQDEHYHAAINNDVDESCDNSVYGEDFVDQDEEFEVPRIGHHQPDGTYVTRSNRATRHGKCTEKVAQNQLRGMLEKSHKNSSLYDSGLIVDVNHPELAASPDGILKFLEFGHHYGHHLHHDEYHHPYHHHHHPHHYEHHYPHHYEHHYPHHHYPHHYHHHHPHHESYLHFPNHHEHAEGEIEVHDVHHHYSVH</sequence>
<dbReference type="Pfam" id="PF17917">
    <property type="entry name" value="RT_RNaseH"/>
    <property type="match status" value="1"/>
</dbReference>
<evidence type="ECO:0000256" key="2">
    <source>
        <dbReference type="ARBA" id="ARBA00022679"/>
    </source>
</evidence>
<keyword evidence="5" id="KW-0255">Endonuclease</keyword>
<feature type="domain" description="Reverse transcriptase" evidence="9">
    <location>
        <begin position="1"/>
        <end position="230"/>
    </location>
</feature>
<evidence type="ECO:0000256" key="6">
    <source>
        <dbReference type="ARBA" id="ARBA00022801"/>
    </source>
</evidence>
<evidence type="ECO:0000256" key="1">
    <source>
        <dbReference type="ARBA" id="ARBA00012493"/>
    </source>
</evidence>
<evidence type="ECO:0000313" key="12">
    <source>
        <dbReference type="Proteomes" id="UP000069940"/>
    </source>
</evidence>
<dbReference type="PANTHER" id="PTHR37984:SF5">
    <property type="entry name" value="PROTEIN NYNRIN-LIKE"/>
    <property type="match status" value="1"/>
</dbReference>
<keyword evidence="12" id="KW-1185">Reference proteome</keyword>
<dbReference type="Gene3D" id="3.90.320.10">
    <property type="match status" value="1"/>
</dbReference>
<dbReference type="InterPro" id="IPR041588">
    <property type="entry name" value="Integrase_H2C2"/>
</dbReference>
<evidence type="ECO:0000256" key="5">
    <source>
        <dbReference type="ARBA" id="ARBA00022759"/>
    </source>
</evidence>
<keyword evidence="8" id="KW-0175">Coiled coil</keyword>
<evidence type="ECO:0000259" key="9">
    <source>
        <dbReference type="PROSITE" id="PS50878"/>
    </source>
</evidence>
<dbReference type="EC" id="2.7.7.49" evidence="1"/>
<keyword evidence="6" id="KW-0378">Hydrolase</keyword>
<dbReference type="InterPro" id="IPR012337">
    <property type="entry name" value="RNaseH-like_sf"/>
</dbReference>
<dbReference type="Gene3D" id="3.30.420.10">
    <property type="entry name" value="Ribonuclease H-like superfamily/Ribonuclease H"/>
    <property type="match status" value="1"/>
</dbReference>
<dbReference type="PROSITE" id="PS50994">
    <property type="entry name" value="INTEGRASE"/>
    <property type="match status" value="1"/>
</dbReference>
<dbReference type="GeneID" id="115256162"/>
<dbReference type="CDD" id="cd01647">
    <property type="entry name" value="RT_LTR"/>
    <property type="match status" value="1"/>
</dbReference>
<dbReference type="PANTHER" id="PTHR37984">
    <property type="entry name" value="PROTEIN CBG26694"/>
    <property type="match status" value="1"/>
</dbReference>
<organism evidence="11 12">
    <name type="scientific">Aedes albopictus</name>
    <name type="common">Asian tiger mosquito</name>
    <name type="synonym">Stegomyia albopicta</name>
    <dbReference type="NCBI Taxonomy" id="7160"/>
    <lineage>
        <taxon>Eukaryota</taxon>
        <taxon>Metazoa</taxon>
        <taxon>Ecdysozoa</taxon>
        <taxon>Arthropoda</taxon>
        <taxon>Hexapoda</taxon>
        <taxon>Insecta</taxon>
        <taxon>Pterygota</taxon>
        <taxon>Neoptera</taxon>
        <taxon>Endopterygota</taxon>
        <taxon>Diptera</taxon>
        <taxon>Nematocera</taxon>
        <taxon>Culicoidea</taxon>
        <taxon>Culicidae</taxon>
        <taxon>Culicinae</taxon>
        <taxon>Aedini</taxon>
        <taxon>Aedes</taxon>
        <taxon>Stegomyia</taxon>
    </lineage>
</organism>
<dbReference type="InterPro" id="IPR043502">
    <property type="entry name" value="DNA/RNA_pol_sf"/>
</dbReference>
<reference evidence="12" key="1">
    <citation type="journal article" date="2015" name="Proc. Natl. Acad. Sci. U.S.A.">
        <title>Genome sequence of the Asian Tiger mosquito, Aedes albopictus, reveals insights into its biology, genetics, and evolution.</title>
        <authorList>
            <person name="Chen X.G."/>
            <person name="Jiang X."/>
            <person name="Gu J."/>
            <person name="Xu M."/>
            <person name="Wu Y."/>
            <person name="Deng Y."/>
            <person name="Zhang C."/>
            <person name="Bonizzoni M."/>
            <person name="Dermauw W."/>
            <person name="Vontas J."/>
            <person name="Armbruster P."/>
            <person name="Huang X."/>
            <person name="Yang Y."/>
            <person name="Zhang H."/>
            <person name="He W."/>
            <person name="Peng H."/>
            <person name="Liu Y."/>
            <person name="Wu K."/>
            <person name="Chen J."/>
            <person name="Lirakis M."/>
            <person name="Topalis P."/>
            <person name="Van Leeuwen T."/>
            <person name="Hall A.B."/>
            <person name="Jiang X."/>
            <person name="Thorpe C."/>
            <person name="Mueller R.L."/>
            <person name="Sun C."/>
            <person name="Waterhouse R.M."/>
            <person name="Yan G."/>
            <person name="Tu Z.J."/>
            <person name="Fang X."/>
            <person name="James A.A."/>
        </authorList>
    </citation>
    <scope>NUCLEOTIDE SEQUENCE [LARGE SCALE GENOMIC DNA]</scope>
    <source>
        <strain evidence="12">Foshan</strain>
    </source>
</reference>
<feature type="domain" description="Integrase catalytic" evidence="10">
    <location>
        <begin position="623"/>
        <end position="722"/>
    </location>
</feature>
<evidence type="ECO:0000256" key="4">
    <source>
        <dbReference type="ARBA" id="ARBA00022722"/>
    </source>
</evidence>
<dbReference type="RefSeq" id="XP_062704036.1">
    <property type="nucleotide sequence ID" value="XM_062848052.1"/>
</dbReference>
<protein>
    <recommendedName>
        <fullName evidence="1">RNA-directed DNA polymerase</fullName>
        <ecNumber evidence="1">2.7.7.49</ecNumber>
    </recommendedName>
</protein>
<evidence type="ECO:0000256" key="7">
    <source>
        <dbReference type="ARBA" id="ARBA00022918"/>
    </source>
</evidence>
<dbReference type="InterPro" id="IPR050951">
    <property type="entry name" value="Retrovirus_Pol_polyprotein"/>
</dbReference>
<proteinExistence type="predicted"/>
<accession>A0ABM1XMD4</accession>
<dbReference type="CDD" id="cd09274">
    <property type="entry name" value="RNase_HI_RT_Ty3"/>
    <property type="match status" value="1"/>
</dbReference>
<reference evidence="11" key="2">
    <citation type="submission" date="2025-05" db="UniProtKB">
        <authorList>
            <consortium name="EnsemblMetazoa"/>
        </authorList>
    </citation>
    <scope>IDENTIFICATION</scope>
    <source>
        <strain evidence="11">Foshan</strain>
    </source>
</reference>
<dbReference type="EnsemblMetazoa" id="AALFPA23_000977.R38369">
    <property type="protein sequence ID" value="AALFPA23_000977.P38369"/>
    <property type="gene ID" value="AALFPA23_000977"/>
</dbReference>
<dbReference type="Gene3D" id="3.10.10.10">
    <property type="entry name" value="HIV Type 1 Reverse Transcriptase, subunit A, domain 1"/>
    <property type="match status" value="1"/>
</dbReference>
<keyword evidence="3" id="KW-0548">Nucleotidyltransferase</keyword>
<evidence type="ECO:0000259" key="10">
    <source>
        <dbReference type="PROSITE" id="PS50994"/>
    </source>
</evidence>
<dbReference type="Gene3D" id="3.30.70.270">
    <property type="match status" value="2"/>
</dbReference>
<evidence type="ECO:0000256" key="3">
    <source>
        <dbReference type="ARBA" id="ARBA00022695"/>
    </source>
</evidence>